<dbReference type="CDD" id="cd01392">
    <property type="entry name" value="HTH_LacI"/>
    <property type="match status" value="1"/>
</dbReference>
<dbReference type="SUPFAM" id="SSF53822">
    <property type="entry name" value="Periplasmic binding protein-like I"/>
    <property type="match status" value="1"/>
</dbReference>
<keyword evidence="1" id="KW-0805">Transcription regulation</keyword>
<dbReference type="Gene3D" id="3.40.50.2300">
    <property type="match status" value="2"/>
</dbReference>
<dbReference type="Pfam" id="PF13377">
    <property type="entry name" value="Peripla_BP_3"/>
    <property type="match status" value="1"/>
</dbReference>
<organism evidence="5 6">
    <name type="scientific">Clostridium acidisoli DSM 12555</name>
    <dbReference type="NCBI Taxonomy" id="1121291"/>
    <lineage>
        <taxon>Bacteria</taxon>
        <taxon>Bacillati</taxon>
        <taxon>Bacillota</taxon>
        <taxon>Clostridia</taxon>
        <taxon>Eubacteriales</taxon>
        <taxon>Clostridiaceae</taxon>
        <taxon>Clostridium</taxon>
    </lineage>
</organism>
<dbReference type="GO" id="GO:0003700">
    <property type="term" value="F:DNA-binding transcription factor activity"/>
    <property type="evidence" value="ECO:0007669"/>
    <property type="project" value="TreeGrafter"/>
</dbReference>
<evidence type="ECO:0000256" key="2">
    <source>
        <dbReference type="ARBA" id="ARBA00023125"/>
    </source>
</evidence>
<dbReference type="PANTHER" id="PTHR30146:SF145">
    <property type="entry name" value="RIBOSE OPERON REPRESSOR"/>
    <property type="match status" value="1"/>
</dbReference>
<dbReference type="InterPro" id="IPR046335">
    <property type="entry name" value="LacI/GalR-like_sensor"/>
</dbReference>
<dbReference type="EMBL" id="FWXH01000007">
    <property type="protein sequence ID" value="SMC24676.1"/>
    <property type="molecule type" value="Genomic_DNA"/>
</dbReference>
<dbReference type="STRING" id="1121291.SAMN02745134_02256"/>
<accession>A0A1W1XL42</accession>
<keyword evidence="2" id="KW-0238">DNA-binding</keyword>
<gene>
    <name evidence="5" type="ORF">SAMN02745134_02256</name>
</gene>
<protein>
    <submittedName>
        <fullName evidence="5">Transcriptional regulator, LacI family</fullName>
    </submittedName>
</protein>
<dbReference type="Proteomes" id="UP000192468">
    <property type="component" value="Unassembled WGS sequence"/>
</dbReference>
<name>A0A1W1XL42_9CLOT</name>
<dbReference type="InterPro" id="IPR010982">
    <property type="entry name" value="Lambda_DNA-bd_dom_sf"/>
</dbReference>
<dbReference type="PROSITE" id="PS00356">
    <property type="entry name" value="HTH_LACI_1"/>
    <property type="match status" value="1"/>
</dbReference>
<dbReference type="PANTHER" id="PTHR30146">
    <property type="entry name" value="LACI-RELATED TRANSCRIPTIONAL REPRESSOR"/>
    <property type="match status" value="1"/>
</dbReference>
<dbReference type="RefSeq" id="WP_139796037.1">
    <property type="nucleotide sequence ID" value="NZ_FWXH01000007.1"/>
</dbReference>
<dbReference type="PROSITE" id="PS50932">
    <property type="entry name" value="HTH_LACI_2"/>
    <property type="match status" value="1"/>
</dbReference>
<dbReference type="AlphaFoldDB" id="A0A1W1XL42"/>
<feature type="domain" description="HTH lacI-type" evidence="4">
    <location>
        <begin position="13"/>
        <end position="68"/>
    </location>
</feature>
<proteinExistence type="predicted"/>
<dbReference type="Pfam" id="PF00356">
    <property type="entry name" value="LacI"/>
    <property type="match status" value="1"/>
</dbReference>
<evidence type="ECO:0000259" key="4">
    <source>
        <dbReference type="PROSITE" id="PS50932"/>
    </source>
</evidence>
<dbReference type="InterPro" id="IPR028082">
    <property type="entry name" value="Peripla_BP_I"/>
</dbReference>
<dbReference type="Gene3D" id="1.10.260.40">
    <property type="entry name" value="lambda repressor-like DNA-binding domains"/>
    <property type="match status" value="1"/>
</dbReference>
<dbReference type="SMART" id="SM00354">
    <property type="entry name" value="HTH_LACI"/>
    <property type="match status" value="1"/>
</dbReference>
<reference evidence="5 6" key="1">
    <citation type="submission" date="2017-04" db="EMBL/GenBank/DDBJ databases">
        <authorList>
            <person name="Afonso C.L."/>
            <person name="Miller P.J."/>
            <person name="Scott M.A."/>
            <person name="Spackman E."/>
            <person name="Goraichik I."/>
            <person name="Dimitrov K.M."/>
            <person name="Suarez D.L."/>
            <person name="Swayne D.E."/>
        </authorList>
    </citation>
    <scope>NUCLEOTIDE SEQUENCE [LARGE SCALE GENOMIC DNA]</scope>
    <source>
        <strain evidence="5 6">DSM 12555</strain>
    </source>
</reference>
<dbReference type="InterPro" id="IPR000843">
    <property type="entry name" value="HTH_LacI"/>
</dbReference>
<keyword evidence="3" id="KW-0804">Transcription</keyword>
<evidence type="ECO:0000313" key="6">
    <source>
        <dbReference type="Proteomes" id="UP000192468"/>
    </source>
</evidence>
<dbReference type="CDD" id="cd06283">
    <property type="entry name" value="PBP1_RegR_EndR_KdgR-like"/>
    <property type="match status" value="1"/>
</dbReference>
<sequence length="346" mass="38891">MNKFITASRTSRVTINDVAKLAGVSKTTVSRYIGRHYDSLAEKTRKKIEEAIDTLGYRPNVMAMGLKGNKSRIIGMVIADITNPFSTEMLRGAETICKKNDYSLIVCNTDNDPVEELDYIFMLQAHRIDGLIINTTGKNNEFLYKLAADDEIPVVLVDRKIPELDFDTISVDNKKGTSEIVNFLLEKGYERIAFFTEPVKKISSRIERMDTFIKILSEKKHMSASKDLYEIDINISKNLENGINSFLEDSQKNSRVIFATNGVVLLKIMSIIKSKNLRIPEDIGIVGFDNPEWTEIIGNGITTFAQPAYKIGNTAMNRILSRINGDVDEPKIIELPGQLIIRGSTQ</sequence>
<dbReference type="OrthoDB" id="369222at2"/>
<evidence type="ECO:0000256" key="1">
    <source>
        <dbReference type="ARBA" id="ARBA00023015"/>
    </source>
</evidence>
<evidence type="ECO:0000256" key="3">
    <source>
        <dbReference type="ARBA" id="ARBA00023163"/>
    </source>
</evidence>
<dbReference type="SUPFAM" id="SSF47413">
    <property type="entry name" value="lambda repressor-like DNA-binding domains"/>
    <property type="match status" value="1"/>
</dbReference>
<dbReference type="GO" id="GO:0000976">
    <property type="term" value="F:transcription cis-regulatory region binding"/>
    <property type="evidence" value="ECO:0007669"/>
    <property type="project" value="TreeGrafter"/>
</dbReference>
<keyword evidence="6" id="KW-1185">Reference proteome</keyword>
<evidence type="ECO:0000313" key="5">
    <source>
        <dbReference type="EMBL" id="SMC24676.1"/>
    </source>
</evidence>